<dbReference type="OrthoDB" id="9803968at2"/>
<dbReference type="PANTHER" id="PTHR43272">
    <property type="entry name" value="LONG-CHAIN-FATTY-ACID--COA LIGASE"/>
    <property type="match status" value="1"/>
</dbReference>
<dbReference type="RefSeq" id="WP_121900887.1">
    <property type="nucleotide sequence ID" value="NZ_REFW01000001.1"/>
</dbReference>
<dbReference type="InterPro" id="IPR020845">
    <property type="entry name" value="AMP-binding_CS"/>
</dbReference>
<feature type="domain" description="AMP-dependent synthetase/ligase" evidence="3">
    <location>
        <begin position="18"/>
        <end position="432"/>
    </location>
</feature>
<dbReference type="EMBL" id="REFW01000001">
    <property type="protein sequence ID" value="RMB62337.1"/>
    <property type="molecule type" value="Genomic_DNA"/>
</dbReference>
<keyword evidence="2" id="KW-0067">ATP-binding</keyword>
<dbReference type="Gene3D" id="3.40.50.12780">
    <property type="entry name" value="N-terminal domain of ligase-like"/>
    <property type="match status" value="1"/>
</dbReference>
<keyword evidence="1" id="KW-0547">Nucleotide-binding</keyword>
<reference evidence="4 5" key="1">
    <citation type="submission" date="2018-10" db="EMBL/GenBank/DDBJ databases">
        <title>Tessaracoccus antarcticuss sp. nov., isolated from sediment.</title>
        <authorList>
            <person name="Zhou L.Y."/>
            <person name="Du Z.J."/>
        </authorList>
    </citation>
    <scope>NUCLEOTIDE SEQUENCE [LARGE SCALE GENOMIC DNA]</scope>
    <source>
        <strain evidence="4 5">JDX10</strain>
    </source>
</reference>
<dbReference type="InterPro" id="IPR000873">
    <property type="entry name" value="AMP-dep_synth/lig_dom"/>
</dbReference>
<dbReference type="InterPro" id="IPR042099">
    <property type="entry name" value="ANL_N_sf"/>
</dbReference>
<keyword evidence="4" id="KW-0436">Ligase</keyword>
<evidence type="ECO:0000256" key="1">
    <source>
        <dbReference type="ARBA" id="ARBA00022741"/>
    </source>
</evidence>
<dbReference type="PROSITE" id="PS00455">
    <property type="entry name" value="AMP_BINDING"/>
    <property type="match status" value="1"/>
</dbReference>
<dbReference type="CDD" id="cd05907">
    <property type="entry name" value="VL_LC_FACS_like"/>
    <property type="match status" value="1"/>
</dbReference>
<evidence type="ECO:0000256" key="2">
    <source>
        <dbReference type="ARBA" id="ARBA00022840"/>
    </source>
</evidence>
<gene>
    <name evidence="4" type="ORF">EAX62_07230</name>
</gene>
<proteinExistence type="predicted"/>
<dbReference type="GO" id="GO:0016020">
    <property type="term" value="C:membrane"/>
    <property type="evidence" value="ECO:0007669"/>
    <property type="project" value="TreeGrafter"/>
</dbReference>
<evidence type="ECO:0000313" key="4">
    <source>
        <dbReference type="EMBL" id="RMB62337.1"/>
    </source>
</evidence>
<accession>A0A3M0GCT9</accession>
<dbReference type="SUPFAM" id="SSF56801">
    <property type="entry name" value="Acetyl-CoA synthetase-like"/>
    <property type="match status" value="1"/>
</dbReference>
<dbReference type="Proteomes" id="UP000275256">
    <property type="component" value="Unassembled WGS sequence"/>
</dbReference>
<dbReference type="PANTHER" id="PTHR43272:SF33">
    <property type="entry name" value="AMP-BINDING DOMAIN-CONTAINING PROTEIN-RELATED"/>
    <property type="match status" value="1"/>
</dbReference>
<dbReference type="GO" id="GO:0004467">
    <property type="term" value="F:long-chain fatty acid-CoA ligase activity"/>
    <property type="evidence" value="ECO:0007669"/>
    <property type="project" value="TreeGrafter"/>
</dbReference>
<name>A0A3M0GCT9_9ACTN</name>
<keyword evidence="5" id="KW-1185">Reference proteome</keyword>
<dbReference type="GO" id="GO:0005524">
    <property type="term" value="F:ATP binding"/>
    <property type="evidence" value="ECO:0007669"/>
    <property type="project" value="UniProtKB-KW"/>
</dbReference>
<dbReference type="Pfam" id="PF00501">
    <property type="entry name" value="AMP-binding"/>
    <property type="match status" value="1"/>
</dbReference>
<organism evidence="4 5">
    <name type="scientific">Tessaracoccus antarcticus</name>
    <dbReference type="NCBI Taxonomy" id="2479848"/>
    <lineage>
        <taxon>Bacteria</taxon>
        <taxon>Bacillati</taxon>
        <taxon>Actinomycetota</taxon>
        <taxon>Actinomycetes</taxon>
        <taxon>Propionibacteriales</taxon>
        <taxon>Propionibacteriaceae</taxon>
        <taxon>Tessaracoccus</taxon>
    </lineage>
</organism>
<comment type="caution">
    <text evidence="4">The sequence shown here is derived from an EMBL/GenBank/DDBJ whole genome shotgun (WGS) entry which is preliminary data.</text>
</comment>
<evidence type="ECO:0000259" key="3">
    <source>
        <dbReference type="Pfam" id="PF00501"/>
    </source>
</evidence>
<dbReference type="AlphaFoldDB" id="A0A3M0GCT9"/>
<dbReference type="Pfam" id="PF23562">
    <property type="entry name" value="AMP-binding_C_3"/>
    <property type="match status" value="1"/>
</dbReference>
<protein>
    <submittedName>
        <fullName evidence="4">Long-chain fatty acid--CoA ligase</fullName>
    </submittedName>
</protein>
<evidence type="ECO:0000313" key="5">
    <source>
        <dbReference type="Proteomes" id="UP000275256"/>
    </source>
</evidence>
<sequence>MGLQNELLGLATSVGDLFRKRVAETPDMLAFMEPDRADGPNTWTSFTWRQTRERVDALAAGLLSRGLGHEERVGIISSTRLEWIYLDLAIACAAGATTTVYPNTAAGDVSYILQDSGSVIVVAENAVQLTKVIGNPDLDDVVHTIVVLDAAGIDETDRIISYATLQRLGEEALKANAGLVDEAIASTHHDSLSTLIYTSGTTGQPKGVRLNHSCWVYEAAGTKKWDLLTVDDLQYLWLPLSHVFGKALLAVQLAYGFGSAVDGRIERIVPGLGEVKPTFMCGAPRIFEKVRAAVVTGSGLKGRIAHWAFAVGAQTRPYRLEGRDLPTLLGIQYKVADRLVFSKLKNKLGGRIRFLISGSAKLSSQVQAWFYSAGIVVVEGYGTTETSAIAFLNLPTDPKFGTVGKPVPGIEAKLADDDEVLIRGPIVTSGYHNLTELTDEVLVDGWYHTGDIGSFDADGNLTITDRKKDLFKTSGGKYVAPQKVEGAITTNIPYVSQAVAVGDGRRYCAALLVLDPVLLEKWAQKRSLSHLSYAELTQLPEIRESIGRQIEKANERLERWETVKRFAILDTELTVDNAGVTHNMKIRRSAVSKQYADVVESLYDKED</sequence>